<evidence type="ECO:0000256" key="1">
    <source>
        <dbReference type="SAM" id="Phobius"/>
    </source>
</evidence>
<keyword evidence="1" id="KW-0472">Membrane</keyword>
<organism evidence="2 3">
    <name type="scientific">Exobacillus caeni</name>
    <dbReference type="NCBI Taxonomy" id="2574798"/>
    <lineage>
        <taxon>Bacteria</taxon>
        <taxon>Bacillati</taxon>
        <taxon>Bacillota</taxon>
        <taxon>Bacilli</taxon>
        <taxon>Bacillales</taxon>
        <taxon>Guptibacillaceae</taxon>
        <taxon>Exobacillus</taxon>
    </lineage>
</organism>
<evidence type="ECO:0000313" key="2">
    <source>
        <dbReference type="EMBL" id="TLS35572.1"/>
    </source>
</evidence>
<accession>A0A5R9EWG7</accession>
<evidence type="ECO:0000313" key="3">
    <source>
        <dbReference type="Proteomes" id="UP000308230"/>
    </source>
</evidence>
<gene>
    <name evidence="2" type="ORF">FCL54_19630</name>
</gene>
<keyword evidence="1" id="KW-0812">Transmembrane</keyword>
<dbReference type="EMBL" id="SWLG01000019">
    <property type="protein sequence ID" value="TLS35572.1"/>
    <property type="molecule type" value="Genomic_DNA"/>
</dbReference>
<name>A0A5R9EWG7_9BACL</name>
<proteinExistence type="predicted"/>
<dbReference type="Pfam" id="PF04964">
    <property type="entry name" value="Flp_Fap"/>
    <property type="match status" value="1"/>
</dbReference>
<feature type="transmembrane region" description="Helical" evidence="1">
    <location>
        <begin position="20"/>
        <end position="42"/>
    </location>
</feature>
<comment type="caution">
    <text evidence="2">The sequence shown here is derived from an EMBL/GenBank/DDBJ whole genome shotgun (WGS) entry which is preliminary data.</text>
</comment>
<protein>
    <submittedName>
        <fullName evidence="2">Flp family type IVb pilin</fullName>
    </submittedName>
</protein>
<sequence>MTNIFSRLVKEEQGQGMTEYGLILGLVALAAVVALTTMGGSISAKFNEIISKLQGTSTTNG</sequence>
<dbReference type="InterPro" id="IPR007047">
    <property type="entry name" value="Flp_Fap"/>
</dbReference>
<dbReference type="AlphaFoldDB" id="A0A5R9EWG7"/>
<dbReference type="RefSeq" id="WP_138128646.1">
    <property type="nucleotide sequence ID" value="NZ_SWLG01000019.1"/>
</dbReference>
<dbReference type="Proteomes" id="UP000308230">
    <property type="component" value="Unassembled WGS sequence"/>
</dbReference>
<keyword evidence="3" id="KW-1185">Reference proteome</keyword>
<keyword evidence="1" id="KW-1133">Transmembrane helix</keyword>
<reference evidence="2 3" key="1">
    <citation type="submission" date="2019-04" db="EMBL/GenBank/DDBJ databases">
        <title>Bacillus caeni sp. nov., a bacterium isolated from mangrove sediment.</title>
        <authorList>
            <person name="Huang H."/>
            <person name="Mo K."/>
            <person name="Hu Y."/>
        </authorList>
    </citation>
    <scope>NUCLEOTIDE SEQUENCE [LARGE SCALE GENOMIC DNA]</scope>
    <source>
        <strain evidence="2 3">HB172195</strain>
    </source>
</reference>